<dbReference type="GO" id="GO:0016787">
    <property type="term" value="F:hydrolase activity"/>
    <property type="evidence" value="ECO:0007669"/>
    <property type="project" value="UniProtKB-KW"/>
</dbReference>
<reference evidence="2 3" key="1">
    <citation type="journal article" date="2010" name="J. Bacteriol.">
        <title>Complete genome sequence of Halalkalicoccus jeotgali B3(T), an extremely halophilic archaeon.</title>
        <authorList>
            <person name="Roh S.W."/>
            <person name="Nam Y.D."/>
            <person name="Nam S.H."/>
            <person name="Choi S.H."/>
            <person name="Park H.S."/>
            <person name="Bae J.W."/>
        </authorList>
    </citation>
    <scope>NUCLEOTIDE SEQUENCE [LARGE SCALE GENOMIC DNA]</scope>
    <source>
        <strain evidence="3">DSM 18796 / CECT 7217 / JCM 14584 / KCTC 4019 / B3</strain>
    </source>
</reference>
<dbReference type="KEGG" id="hje:HacjB3_11895"/>
<dbReference type="Gene3D" id="3.40.50.1820">
    <property type="entry name" value="alpha/beta hydrolase"/>
    <property type="match status" value="1"/>
</dbReference>
<protein>
    <submittedName>
        <fullName evidence="2">Alpha/beta hydrolase fold protein</fullName>
    </submittedName>
</protein>
<accession>D8J644</accession>
<dbReference type="PRINTS" id="PR00111">
    <property type="entry name" value="ABHYDROLASE"/>
</dbReference>
<evidence type="ECO:0000313" key="2">
    <source>
        <dbReference type="EMBL" id="ADJ15762.1"/>
    </source>
</evidence>
<dbReference type="PANTHER" id="PTHR43798">
    <property type="entry name" value="MONOACYLGLYCEROL LIPASE"/>
    <property type="match status" value="1"/>
</dbReference>
<dbReference type="PATRIC" id="fig|795797.18.peg.2382"/>
<dbReference type="EMBL" id="CP002062">
    <property type="protein sequence ID" value="ADJ15762.1"/>
    <property type="molecule type" value="Genomic_DNA"/>
</dbReference>
<keyword evidence="2" id="KW-0378">Hydrolase</keyword>
<organism evidence="2 3">
    <name type="scientific">Halalkalicoccus jeotgali (strain DSM 18796 / CECT 7217 / JCM 14584 / KCTC 4019 / B3)</name>
    <dbReference type="NCBI Taxonomy" id="795797"/>
    <lineage>
        <taxon>Archaea</taxon>
        <taxon>Methanobacteriati</taxon>
        <taxon>Methanobacteriota</taxon>
        <taxon>Stenosarchaea group</taxon>
        <taxon>Halobacteria</taxon>
        <taxon>Halobacteriales</taxon>
        <taxon>Halococcaceae</taxon>
        <taxon>Halalkalicoccus</taxon>
    </lineage>
</organism>
<dbReference type="InterPro" id="IPR000073">
    <property type="entry name" value="AB_hydrolase_1"/>
</dbReference>
<dbReference type="AlphaFoldDB" id="D8J644"/>
<feature type="domain" description="AB hydrolase-1" evidence="1">
    <location>
        <begin position="30"/>
        <end position="265"/>
    </location>
</feature>
<dbReference type="SUPFAM" id="SSF53474">
    <property type="entry name" value="alpha/beta-Hydrolases"/>
    <property type="match status" value="1"/>
</dbReference>
<evidence type="ECO:0000259" key="1">
    <source>
        <dbReference type="Pfam" id="PF00561"/>
    </source>
</evidence>
<proteinExistence type="predicted"/>
<dbReference type="HOGENOM" id="CLU_020336_50_1_2"/>
<dbReference type="STRING" id="795797.HacjB3_11895"/>
<dbReference type="InterPro" id="IPR050266">
    <property type="entry name" value="AB_hydrolase_sf"/>
</dbReference>
<evidence type="ECO:0000313" key="3">
    <source>
        <dbReference type="Proteomes" id="UP000000390"/>
    </source>
</evidence>
<dbReference type="Proteomes" id="UP000000390">
    <property type="component" value="Chromosome"/>
</dbReference>
<sequence length="296" mass="32694">MSVGSVGHRMATVRTGDIETYYERRGAGRPVVFVHGAILDYTQWTAQMEALCEDYDVIAYDVRGHGRTGGSDRERYSVDLFAEDLAALVEALDLDRPVVCGLSMGGCIAQVYAARHPERVGGLVLADTFTPKLLTRGEWIQRSLMLRATVPPVRLVGYERVERALVWLHERLSRGASGDYGEIERIRSAGPRMTTGEFAKVIRAVARFHETRLDLDSITAPTLVIYGENEPPFVRRHVPRLEATLPDATVREVPGAGHASNLDDPAFFTRVVREFLARIDACEANSDPDGTEGVSP</sequence>
<gene>
    <name evidence="2" type="ordered locus">HacjB3_11895</name>
</gene>
<name>D8J644_HALJB</name>
<dbReference type="InterPro" id="IPR029058">
    <property type="entry name" value="AB_hydrolase_fold"/>
</dbReference>
<dbReference type="eggNOG" id="arCOG01648">
    <property type="taxonomic scope" value="Archaea"/>
</dbReference>
<dbReference type="Pfam" id="PF00561">
    <property type="entry name" value="Abhydrolase_1"/>
    <property type="match status" value="1"/>
</dbReference>